<keyword evidence="2" id="KW-1185">Reference proteome</keyword>
<dbReference type="AlphaFoldDB" id="A0A4Y7IYD7"/>
<organism evidence="1 2">
    <name type="scientific">Papaver somniferum</name>
    <name type="common">Opium poppy</name>
    <dbReference type="NCBI Taxonomy" id="3469"/>
    <lineage>
        <taxon>Eukaryota</taxon>
        <taxon>Viridiplantae</taxon>
        <taxon>Streptophyta</taxon>
        <taxon>Embryophyta</taxon>
        <taxon>Tracheophyta</taxon>
        <taxon>Spermatophyta</taxon>
        <taxon>Magnoliopsida</taxon>
        <taxon>Ranunculales</taxon>
        <taxon>Papaveraceae</taxon>
        <taxon>Papaveroideae</taxon>
        <taxon>Papaver</taxon>
    </lineage>
</organism>
<accession>A0A4Y7IYD7</accession>
<gene>
    <name evidence="1" type="ORF">C5167_020860</name>
</gene>
<protein>
    <submittedName>
        <fullName evidence="1">Uncharacterized protein</fullName>
    </submittedName>
</protein>
<dbReference type="Gramene" id="RZC52435">
    <property type="protein sequence ID" value="RZC52435"/>
    <property type="gene ID" value="C5167_020860"/>
</dbReference>
<name>A0A4Y7IYD7_PAPSO</name>
<dbReference type="EMBL" id="CM010716">
    <property type="protein sequence ID" value="RZC52435.1"/>
    <property type="molecule type" value="Genomic_DNA"/>
</dbReference>
<sequence length="49" mass="5329">MMGPPPPFPIPTFNGRIIPLLFGIQSKGLAIHVRDSRSRSAGILREISS</sequence>
<proteinExistence type="predicted"/>
<reference evidence="1 2" key="1">
    <citation type="journal article" date="2018" name="Science">
        <title>The opium poppy genome and morphinan production.</title>
        <authorList>
            <person name="Guo L."/>
            <person name="Winzer T."/>
            <person name="Yang X."/>
            <person name="Li Y."/>
            <person name="Ning Z."/>
            <person name="He Z."/>
            <person name="Teodor R."/>
            <person name="Lu Y."/>
            <person name="Bowser T.A."/>
            <person name="Graham I.A."/>
            <person name="Ye K."/>
        </authorList>
    </citation>
    <scope>NUCLEOTIDE SEQUENCE [LARGE SCALE GENOMIC DNA]</scope>
    <source>
        <strain evidence="2">cv. HN1</strain>
        <tissue evidence="1">Leaves</tissue>
    </source>
</reference>
<evidence type="ECO:0000313" key="2">
    <source>
        <dbReference type="Proteomes" id="UP000316621"/>
    </source>
</evidence>
<evidence type="ECO:0000313" key="1">
    <source>
        <dbReference type="EMBL" id="RZC52435.1"/>
    </source>
</evidence>
<dbReference type="Proteomes" id="UP000316621">
    <property type="component" value="Chromosome 2"/>
</dbReference>